<dbReference type="PANTHER" id="PTHR11008">
    <property type="entry name" value="PROTEIN TAKEOUT-LIKE PROTEIN"/>
    <property type="match status" value="1"/>
</dbReference>
<protein>
    <submittedName>
        <fullName evidence="1">Uncharacterized protein</fullName>
    </submittedName>
</protein>
<gene>
    <name evidence="1" type="ORF">YQE_10157</name>
</gene>
<dbReference type="EMBL" id="KB741174">
    <property type="protein sequence ID" value="ENN73262.1"/>
    <property type="molecule type" value="Genomic_DNA"/>
</dbReference>
<dbReference type="Pfam" id="PF06585">
    <property type="entry name" value="JHBP"/>
    <property type="match status" value="1"/>
</dbReference>
<reference evidence="1" key="1">
    <citation type="journal article" date="2013" name="Genome Biol.">
        <title>Draft genome of the mountain pine beetle, Dendroctonus ponderosae Hopkins, a major forest pest.</title>
        <authorList>
            <person name="Keeling C.I."/>
            <person name="Yuen M.M."/>
            <person name="Liao N.Y."/>
            <person name="Docking T.R."/>
            <person name="Chan S.K."/>
            <person name="Taylor G.A."/>
            <person name="Palmquist D.L."/>
            <person name="Jackman S.D."/>
            <person name="Nguyen A."/>
            <person name="Li M."/>
            <person name="Henderson H."/>
            <person name="Janes J.K."/>
            <person name="Zhao Y."/>
            <person name="Pandoh P."/>
            <person name="Moore R."/>
            <person name="Sperling F.A."/>
            <person name="Huber D.P."/>
            <person name="Birol I."/>
            <person name="Jones S.J."/>
            <person name="Bohlmann J."/>
        </authorList>
    </citation>
    <scope>NUCLEOTIDE SEQUENCE</scope>
</reference>
<organism evidence="1">
    <name type="scientific">Dendroctonus ponderosae</name>
    <name type="common">Mountain pine beetle</name>
    <dbReference type="NCBI Taxonomy" id="77166"/>
    <lineage>
        <taxon>Eukaryota</taxon>
        <taxon>Metazoa</taxon>
        <taxon>Ecdysozoa</taxon>
        <taxon>Arthropoda</taxon>
        <taxon>Hexapoda</taxon>
        <taxon>Insecta</taxon>
        <taxon>Pterygota</taxon>
        <taxon>Neoptera</taxon>
        <taxon>Endopterygota</taxon>
        <taxon>Coleoptera</taxon>
        <taxon>Polyphaga</taxon>
        <taxon>Cucujiformia</taxon>
        <taxon>Curculionidae</taxon>
        <taxon>Scolytinae</taxon>
        <taxon>Dendroctonus</taxon>
    </lineage>
</organism>
<sequence length="167" mass="18767">MLICGCSRPWIKMKIIVYLVSLGFAVTSTESKKVASYISPCKKADPNFCECAVKQANDAVPHLIDVDLQFFDKYFYELYKKPDGKQYPKRTGLEINVTARDAKFHLDNLFNGNKQLGDNMNKLLNENPQEVLRDLGFPIAKEVAGLMVGSVVDAIVTDVPFDELFLP</sequence>
<dbReference type="InterPro" id="IPR010562">
    <property type="entry name" value="Haemolymph_juvenile_hormone-bd"/>
</dbReference>
<feature type="non-terminal residue" evidence="1">
    <location>
        <position position="1"/>
    </location>
</feature>
<evidence type="ECO:0000313" key="1">
    <source>
        <dbReference type="EMBL" id="ENN73262.1"/>
    </source>
</evidence>
<dbReference type="PANTHER" id="PTHR11008:SF41">
    <property type="entry name" value="RE70318P"/>
    <property type="match status" value="1"/>
</dbReference>
<dbReference type="InterPro" id="IPR038606">
    <property type="entry name" value="To_sf"/>
</dbReference>
<dbReference type="HOGENOM" id="CLU_1596219_0_0_1"/>
<name>N6U3V8_DENPD</name>
<dbReference type="OrthoDB" id="8194225at2759"/>
<accession>N6U3V8</accession>
<dbReference type="Gene3D" id="3.15.10.30">
    <property type="entry name" value="Haemolymph juvenile hormone binding protein"/>
    <property type="match status" value="1"/>
</dbReference>
<dbReference type="AlphaFoldDB" id="N6U3V8"/>
<proteinExistence type="predicted"/>